<dbReference type="GO" id="GO:0005524">
    <property type="term" value="F:ATP binding"/>
    <property type="evidence" value="ECO:0007669"/>
    <property type="project" value="UniProtKB-UniRule"/>
</dbReference>
<dbReference type="Gene3D" id="1.10.10.160">
    <property type="match status" value="1"/>
</dbReference>
<keyword evidence="9" id="KW-1185">Reference proteome</keyword>
<dbReference type="SUPFAM" id="SSF52540">
    <property type="entry name" value="P-loop containing nucleoside triphosphate hydrolases"/>
    <property type="match status" value="1"/>
</dbReference>
<protein>
    <submittedName>
        <fullName evidence="8">DNA helicase</fullName>
    </submittedName>
</protein>
<evidence type="ECO:0000256" key="1">
    <source>
        <dbReference type="ARBA" id="ARBA00022741"/>
    </source>
</evidence>
<keyword evidence="3 5" id="KW-0347">Helicase</keyword>
<evidence type="ECO:0000256" key="3">
    <source>
        <dbReference type="ARBA" id="ARBA00022806"/>
    </source>
</evidence>
<dbReference type="InterPro" id="IPR027417">
    <property type="entry name" value="P-loop_NTPase"/>
</dbReference>
<accession>A0A0R2DFR8</accession>
<dbReference type="EMBL" id="AYYI01000017">
    <property type="protein sequence ID" value="KRM99275.1"/>
    <property type="molecule type" value="Genomic_DNA"/>
</dbReference>
<gene>
    <name evidence="8" type="ORF">FC24_GL000472</name>
</gene>
<feature type="coiled-coil region" evidence="6">
    <location>
        <begin position="29"/>
        <end position="56"/>
    </location>
</feature>
<dbReference type="InterPro" id="IPR014016">
    <property type="entry name" value="UvrD-like_ATP-bd"/>
</dbReference>
<keyword evidence="2 5" id="KW-0378">Hydrolase</keyword>
<dbReference type="GO" id="GO:0003677">
    <property type="term" value="F:DNA binding"/>
    <property type="evidence" value="ECO:0007669"/>
    <property type="project" value="InterPro"/>
</dbReference>
<dbReference type="NCBIfam" id="NF041464">
    <property type="entry name" value="HelD_BACSU"/>
    <property type="match status" value="1"/>
</dbReference>
<dbReference type="PATRIC" id="fig|1423796.3.peg.486"/>
<evidence type="ECO:0000259" key="7">
    <source>
        <dbReference type="PROSITE" id="PS51198"/>
    </source>
</evidence>
<dbReference type="PANTHER" id="PTHR11070">
    <property type="entry name" value="UVRD / RECB / PCRA DNA HELICASE FAMILY MEMBER"/>
    <property type="match status" value="1"/>
</dbReference>
<dbReference type="Pfam" id="PF00580">
    <property type="entry name" value="UvrD-helicase"/>
    <property type="match status" value="1"/>
</dbReference>
<dbReference type="GO" id="GO:0016787">
    <property type="term" value="F:hydrolase activity"/>
    <property type="evidence" value="ECO:0007669"/>
    <property type="project" value="UniProtKB-UniRule"/>
</dbReference>
<reference evidence="8 9" key="1">
    <citation type="journal article" date="2015" name="Genome Announc.">
        <title>Expanding the biotechnology potential of lactobacilli through comparative genomics of 213 strains and associated genera.</title>
        <authorList>
            <person name="Sun Z."/>
            <person name="Harris H.M."/>
            <person name="McCann A."/>
            <person name="Guo C."/>
            <person name="Argimon S."/>
            <person name="Zhang W."/>
            <person name="Yang X."/>
            <person name="Jeffery I.B."/>
            <person name="Cooney J.C."/>
            <person name="Kagawa T.F."/>
            <person name="Liu W."/>
            <person name="Song Y."/>
            <person name="Salvetti E."/>
            <person name="Wrobel A."/>
            <person name="Rasinkangas P."/>
            <person name="Parkhill J."/>
            <person name="Rea M.C."/>
            <person name="O'Sullivan O."/>
            <person name="Ritari J."/>
            <person name="Douillard F.P."/>
            <person name="Paul Ross R."/>
            <person name="Yang R."/>
            <person name="Briner A.E."/>
            <person name="Felis G.E."/>
            <person name="de Vos W.M."/>
            <person name="Barrangou R."/>
            <person name="Klaenhammer T.R."/>
            <person name="Caufield P.W."/>
            <person name="Cui Y."/>
            <person name="Zhang H."/>
            <person name="O'Toole P.W."/>
        </authorList>
    </citation>
    <scope>NUCLEOTIDE SEQUENCE [LARGE SCALE GENOMIC DNA]</scope>
    <source>
        <strain evidence="8 9">DSM 20253</strain>
    </source>
</reference>
<feature type="binding site" evidence="5">
    <location>
        <begin position="240"/>
        <end position="247"/>
    </location>
    <ligand>
        <name>ATP</name>
        <dbReference type="ChEBI" id="CHEBI:30616"/>
    </ligand>
</feature>
<dbReference type="InterPro" id="IPR048228">
    <property type="entry name" value="HelD_bacillota"/>
</dbReference>
<dbReference type="InterPro" id="IPR013986">
    <property type="entry name" value="DExx_box_DNA_helicase_dom_sf"/>
</dbReference>
<dbReference type="PROSITE" id="PS51198">
    <property type="entry name" value="UVRD_HELICASE_ATP_BIND"/>
    <property type="match status" value="1"/>
</dbReference>
<keyword evidence="1 5" id="KW-0547">Nucleotide-binding</keyword>
<dbReference type="Proteomes" id="UP000051638">
    <property type="component" value="Unassembled WGS sequence"/>
</dbReference>
<sequence>MSTPFITKGGRFLDSKTKVTEQKRVTAMIKKIDQRLAQKRQELAQAQHETSAVQRNYGDNTRVNITEADDRIETNAAVQQQKQLVAHTVENEAILKKQIKQLLALRQSPYFGRIDIDEAGEKETLYIGTASFIDDQQHFLIYDWRAPISGIYYNGTLGTVRYQTPNGTRQAKLLKKRQFLIEHGQIKNLFDTNETVGDSLLQYVLGTARNDYMKNIVATIQQEQNDIIRDTHHDVLMVQGVAGSGKTSAILQRIAFLLYHSRESLNSEQMILFSPNRLFSHYIADVLPSLGEKNIRQVTLAEFLNYRFSGLQVETLFDRYEQDQANFPPLAQQIRHFKESLAYMSAIDTYLAQLKPSQLAFTAIYANGQVFFSQQEIQTIYAQLPEKMLAADKFLATKNTLIKRLKHKIKTEATADWVAAEIDILSDERYRQIIGHHHFTTGDAEWRFIAEAIVRKRFAVVYDALYNDYFIDIYQQYSNFMASVPQIPVPAKIWQTMMATYRQQLERHYLRLADATPLLYLRDQLTGSGQNHALQHLFIDEMQDYTPAQLRYIRHAFPNAKFTLLGDRAQDLFTGEKQIDFQRQLPIIFQTKRINVITLNKSYRSTYPITKFAAATLGDNNQIEAFNRQGRQPQLITTSTATDSLQQISQKCQQLRLRHETVAILTKNQATSDWLFARLKLDSETTLLTDTDRALPKGIVILPIYLAKGLEFDAVIAYNVAKSQFKTTQDQHILYTMASRAMHELILISQGGPCRFIQQIPTKLVQRQSITKSHTAP</sequence>
<comment type="caution">
    <text evidence="8">The sequence shown here is derived from an EMBL/GenBank/DDBJ whole genome shotgun (WGS) entry which is preliminary data.</text>
</comment>
<dbReference type="Gene3D" id="3.40.50.300">
    <property type="entry name" value="P-loop containing nucleotide triphosphate hydrolases"/>
    <property type="match status" value="3"/>
</dbReference>
<organism evidence="8 9">
    <name type="scientific">Loigolactobacillus rennini DSM 20253</name>
    <dbReference type="NCBI Taxonomy" id="1423796"/>
    <lineage>
        <taxon>Bacteria</taxon>
        <taxon>Bacillati</taxon>
        <taxon>Bacillota</taxon>
        <taxon>Bacilli</taxon>
        <taxon>Lactobacillales</taxon>
        <taxon>Lactobacillaceae</taxon>
        <taxon>Loigolactobacillus</taxon>
    </lineage>
</organism>
<keyword evidence="6" id="KW-0175">Coiled coil</keyword>
<dbReference type="InterPro" id="IPR000212">
    <property type="entry name" value="DNA_helicase_UvrD/REP"/>
</dbReference>
<evidence type="ECO:0000313" key="8">
    <source>
        <dbReference type="EMBL" id="KRM99275.1"/>
    </source>
</evidence>
<dbReference type="GO" id="GO:0043138">
    <property type="term" value="F:3'-5' DNA helicase activity"/>
    <property type="evidence" value="ECO:0007669"/>
    <property type="project" value="TreeGrafter"/>
</dbReference>
<dbReference type="GO" id="GO:0000725">
    <property type="term" value="P:recombinational repair"/>
    <property type="evidence" value="ECO:0007669"/>
    <property type="project" value="TreeGrafter"/>
</dbReference>
<name>A0A0R2DFR8_9LACO</name>
<dbReference type="PANTHER" id="PTHR11070:SF17">
    <property type="entry name" value="DNA HELICASE IV"/>
    <property type="match status" value="1"/>
</dbReference>
<dbReference type="GO" id="GO:0005829">
    <property type="term" value="C:cytosol"/>
    <property type="evidence" value="ECO:0007669"/>
    <property type="project" value="TreeGrafter"/>
</dbReference>
<dbReference type="InterPro" id="IPR027785">
    <property type="entry name" value="UvrD-like_helicase_C"/>
</dbReference>
<keyword evidence="4 5" id="KW-0067">ATP-binding</keyword>
<proteinExistence type="predicted"/>
<evidence type="ECO:0000313" key="9">
    <source>
        <dbReference type="Proteomes" id="UP000051638"/>
    </source>
</evidence>
<dbReference type="Pfam" id="PF13538">
    <property type="entry name" value="UvrD_C_2"/>
    <property type="match status" value="1"/>
</dbReference>
<evidence type="ECO:0000256" key="4">
    <source>
        <dbReference type="ARBA" id="ARBA00022840"/>
    </source>
</evidence>
<dbReference type="STRING" id="1423796.FC24_GL000472"/>
<evidence type="ECO:0000256" key="6">
    <source>
        <dbReference type="SAM" id="Coils"/>
    </source>
</evidence>
<dbReference type="AlphaFoldDB" id="A0A0R2DFR8"/>
<feature type="domain" description="UvrD-like helicase ATP-binding" evidence="7">
    <location>
        <begin position="219"/>
        <end position="606"/>
    </location>
</feature>
<evidence type="ECO:0000256" key="2">
    <source>
        <dbReference type="ARBA" id="ARBA00022801"/>
    </source>
</evidence>
<evidence type="ECO:0000256" key="5">
    <source>
        <dbReference type="PROSITE-ProRule" id="PRU00560"/>
    </source>
</evidence>